<gene>
    <name evidence="3" type="ORF">J5X75_38615</name>
</gene>
<reference evidence="3 4" key="1">
    <citation type="submission" date="2021-03" db="EMBL/GenBank/DDBJ databases">
        <title>Actinoplanes flavus sp. nov., a novel actinomycete isolated from Coconut Palm rhizosphere soil.</title>
        <authorList>
            <person name="Luo X."/>
        </authorList>
    </citation>
    <scope>NUCLEOTIDE SEQUENCE [LARGE SCALE GENOMIC DNA]</scope>
    <source>
        <strain evidence="3 4">NEAU-H7</strain>
    </source>
</reference>
<feature type="signal peptide" evidence="2">
    <location>
        <begin position="1"/>
        <end position="26"/>
    </location>
</feature>
<feature type="chain" id="PRO_5047015432" evidence="2">
    <location>
        <begin position="27"/>
        <end position="317"/>
    </location>
</feature>
<name>A0ABS3UXW6_9ACTN</name>
<feature type="compositionally biased region" description="Basic and acidic residues" evidence="1">
    <location>
        <begin position="102"/>
        <end position="172"/>
    </location>
</feature>
<keyword evidence="4" id="KW-1185">Reference proteome</keyword>
<keyword evidence="2" id="KW-0732">Signal</keyword>
<sequence length="317" mass="34178">MGVLKKFSTVMAFSVGLGLSVATVPAVPAVAGPAVGMGSDLEESLLTEEDLPRGYVAQDLPDADELFREVLAGYDVDQDLCSVPAAASIAEMPDQGPNAEPAKLRDQTKLREPAGVRDQAELRDPAGVRDQAELRDPAGVRDQAELREPADLREPATVREPVEVREPGKEQGESAAAVFVNEEKGLFALELLADTGPEIAADMVDDTIEVLENCPRIEQEGVELTMTPLKWNPRLGDDSAGVSMVLEVTDADFEMTLYGKLVIVAQDDLSMTVGLIGLEEPRERELKKVARAAVHKIEDMEPDGPSIEDRIAADRNL</sequence>
<evidence type="ECO:0000256" key="2">
    <source>
        <dbReference type="SAM" id="SignalP"/>
    </source>
</evidence>
<dbReference type="EMBL" id="JAGFNS010000039">
    <property type="protein sequence ID" value="MBO3743427.1"/>
    <property type="molecule type" value="Genomic_DNA"/>
</dbReference>
<protein>
    <submittedName>
        <fullName evidence="3">Uncharacterized protein</fullName>
    </submittedName>
</protein>
<evidence type="ECO:0000313" key="4">
    <source>
        <dbReference type="Proteomes" id="UP000679690"/>
    </source>
</evidence>
<proteinExistence type="predicted"/>
<dbReference type="Proteomes" id="UP000679690">
    <property type="component" value="Unassembled WGS sequence"/>
</dbReference>
<feature type="region of interest" description="Disordered" evidence="1">
    <location>
        <begin position="91"/>
        <end position="174"/>
    </location>
</feature>
<evidence type="ECO:0000313" key="3">
    <source>
        <dbReference type="EMBL" id="MBO3743427.1"/>
    </source>
</evidence>
<organism evidence="3 4">
    <name type="scientific">Actinoplanes flavus</name>
    <dbReference type="NCBI Taxonomy" id="2820290"/>
    <lineage>
        <taxon>Bacteria</taxon>
        <taxon>Bacillati</taxon>
        <taxon>Actinomycetota</taxon>
        <taxon>Actinomycetes</taxon>
        <taxon>Micromonosporales</taxon>
        <taxon>Micromonosporaceae</taxon>
        <taxon>Actinoplanes</taxon>
    </lineage>
</organism>
<accession>A0ABS3UXW6</accession>
<comment type="caution">
    <text evidence="3">The sequence shown here is derived from an EMBL/GenBank/DDBJ whole genome shotgun (WGS) entry which is preliminary data.</text>
</comment>
<dbReference type="RefSeq" id="WP_208472678.1">
    <property type="nucleotide sequence ID" value="NZ_JAGFNS010000039.1"/>
</dbReference>
<evidence type="ECO:0000256" key="1">
    <source>
        <dbReference type="SAM" id="MobiDB-lite"/>
    </source>
</evidence>